<keyword evidence="10" id="KW-0902">Two-component regulatory system</keyword>
<evidence type="ECO:0000256" key="8">
    <source>
        <dbReference type="ARBA" id="ARBA00022777"/>
    </source>
</evidence>
<dbReference type="InterPro" id="IPR003594">
    <property type="entry name" value="HATPase_dom"/>
</dbReference>
<evidence type="ECO:0000256" key="14">
    <source>
        <dbReference type="SAM" id="Coils"/>
    </source>
</evidence>
<evidence type="ECO:0000256" key="4">
    <source>
        <dbReference type="ARBA" id="ARBA00012438"/>
    </source>
</evidence>
<dbReference type="InterPro" id="IPR036890">
    <property type="entry name" value="HATPase_C_sf"/>
</dbReference>
<keyword evidence="7" id="KW-0547">Nucleotide-binding</keyword>
<feature type="transmembrane region" description="Helical" evidence="15">
    <location>
        <begin position="230"/>
        <end position="248"/>
    </location>
</feature>
<dbReference type="GO" id="GO:0000155">
    <property type="term" value="F:phosphorelay sensor kinase activity"/>
    <property type="evidence" value="ECO:0007669"/>
    <property type="project" value="InterPro"/>
</dbReference>
<dbReference type="Pfam" id="PF02518">
    <property type="entry name" value="HATPase_c"/>
    <property type="match status" value="1"/>
</dbReference>
<dbReference type="FunFam" id="1.10.287.130:FF:000038">
    <property type="entry name" value="Sensory transduction histidine kinase"/>
    <property type="match status" value="1"/>
</dbReference>
<dbReference type="EMBL" id="JTCM02000099">
    <property type="protein sequence ID" value="NEU76201.1"/>
    <property type="molecule type" value="Genomic_DNA"/>
</dbReference>
<evidence type="ECO:0000256" key="11">
    <source>
        <dbReference type="ARBA" id="ARBA00023136"/>
    </source>
</evidence>
<dbReference type="AlphaFoldDB" id="A0A846HIF1"/>
<dbReference type="GO" id="GO:0005886">
    <property type="term" value="C:plasma membrane"/>
    <property type="evidence" value="ECO:0007669"/>
    <property type="project" value="TreeGrafter"/>
</dbReference>
<dbReference type="GO" id="GO:0009927">
    <property type="term" value="F:histidine phosphotransfer kinase activity"/>
    <property type="evidence" value="ECO:0007669"/>
    <property type="project" value="TreeGrafter"/>
</dbReference>
<dbReference type="SMART" id="SM00388">
    <property type="entry name" value="HisKA"/>
    <property type="match status" value="1"/>
</dbReference>
<dbReference type="InterPro" id="IPR003661">
    <property type="entry name" value="HisK_dim/P_dom"/>
</dbReference>
<dbReference type="Gene3D" id="6.10.340.10">
    <property type="match status" value="1"/>
</dbReference>
<keyword evidence="15" id="KW-1133">Transmembrane helix</keyword>
<dbReference type="InterPro" id="IPR036097">
    <property type="entry name" value="HisK_dim/P_sf"/>
</dbReference>
<dbReference type="SUPFAM" id="SSF47384">
    <property type="entry name" value="Homodimeric domain of signal transducing histidine kinase"/>
    <property type="match status" value="1"/>
</dbReference>
<dbReference type="PROSITE" id="PS50109">
    <property type="entry name" value="HIS_KIN"/>
    <property type="match status" value="1"/>
</dbReference>
<dbReference type="CDD" id="cd16922">
    <property type="entry name" value="HATPase_EvgS-ArcB-TorS-like"/>
    <property type="match status" value="1"/>
</dbReference>
<feature type="domain" description="Histidine kinase" evidence="16">
    <location>
        <begin position="327"/>
        <end position="555"/>
    </location>
</feature>
<feature type="coiled-coil region" evidence="14">
    <location>
        <begin position="193"/>
        <end position="227"/>
    </location>
</feature>
<keyword evidence="6" id="KW-0808">Transferase</keyword>
<proteinExistence type="inferred from homology"/>
<evidence type="ECO:0000256" key="6">
    <source>
        <dbReference type="ARBA" id="ARBA00022679"/>
    </source>
</evidence>
<keyword evidence="5" id="KW-0597">Phosphoprotein</keyword>
<evidence type="ECO:0000256" key="10">
    <source>
        <dbReference type="ARBA" id="ARBA00023012"/>
    </source>
</evidence>
<accession>A0A846HIF1</accession>
<comment type="caution">
    <text evidence="18">The sequence shown here is derived from an EMBL/GenBank/DDBJ whole genome shotgun (WGS) entry which is preliminary data.</text>
</comment>
<dbReference type="PANTHER" id="PTHR43047:SF63">
    <property type="entry name" value="HISTIDINE KINASE"/>
    <property type="match status" value="1"/>
</dbReference>
<dbReference type="CDD" id="cd06225">
    <property type="entry name" value="HAMP"/>
    <property type="match status" value="1"/>
</dbReference>
<feature type="domain" description="HAMP" evidence="17">
    <location>
        <begin position="252"/>
        <end position="305"/>
    </location>
</feature>
<dbReference type="PROSITE" id="PS50885">
    <property type="entry name" value="HAMP"/>
    <property type="match status" value="1"/>
</dbReference>
<evidence type="ECO:0000259" key="17">
    <source>
        <dbReference type="PROSITE" id="PS50885"/>
    </source>
</evidence>
<dbReference type="Proteomes" id="UP000031549">
    <property type="component" value="Unassembled WGS sequence"/>
</dbReference>
<evidence type="ECO:0000259" key="16">
    <source>
        <dbReference type="PROSITE" id="PS50109"/>
    </source>
</evidence>
<dbReference type="Gene3D" id="3.30.565.10">
    <property type="entry name" value="Histidine kinase-like ATPase, C-terminal domain"/>
    <property type="match status" value="1"/>
</dbReference>
<dbReference type="CDD" id="cd00082">
    <property type="entry name" value="HisKA"/>
    <property type="match status" value="1"/>
</dbReference>
<dbReference type="EC" id="2.7.13.3" evidence="4"/>
<gene>
    <name evidence="18" type="ORF">PI95_027665</name>
</gene>
<name>A0A846HIF1_9CYAN</name>
<evidence type="ECO:0000313" key="19">
    <source>
        <dbReference type="Proteomes" id="UP000031549"/>
    </source>
</evidence>
<dbReference type="SUPFAM" id="SSF158472">
    <property type="entry name" value="HAMP domain-like"/>
    <property type="match status" value="1"/>
</dbReference>
<evidence type="ECO:0000256" key="3">
    <source>
        <dbReference type="ARBA" id="ARBA00006402"/>
    </source>
</evidence>
<dbReference type="InterPro" id="IPR005467">
    <property type="entry name" value="His_kinase_dom"/>
</dbReference>
<keyword evidence="12" id="KW-0131">Cell cycle</keyword>
<dbReference type="FunFam" id="3.30.565.10:FF:000010">
    <property type="entry name" value="Sensor histidine kinase RcsC"/>
    <property type="match status" value="1"/>
</dbReference>
<evidence type="ECO:0000256" key="12">
    <source>
        <dbReference type="ARBA" id="ARBA00023306"/>
    </source>
</evidence>
<dbReference type="SMART" id="SM00304">
    <property type="entry name" value="HAMP"/>
    <property type="match status" value="1"/>
</dbReference>
<dbReference type="PANTHER" id="PTHR43047">
    <property type="entry name" value="TWO-COMPONENT HISTIDINE PROTEIN KINASE"/>
    <property type="match status" value="1"/>
</dbReference>
<dbReference type="GO" id="GO:0005524">
    <property type="term" value="F:ATP binding"/>
    <property type="evidence" value="ECO:0007669"/>
    <property type="project" value="UniProtKB-KW"/>
</dbReference>
<keyword evidence="8" id="KW-0418">Kinase</keyword>
<dbReference type="SUPFAM" id="SSF55874">
    <property type="entry name" value="ATPase domain of HSP90 chaperone/DNA topoisomerase II/histidine kinase"/>
    <property type="match status" value="1"/>
</dbReference>
<dbReference type="Gene3D" id="1.10.287.130">
    <property type="match status" value="1"/>
</dbReference>
<keyword evidence="19" id="KW-1185">Reference proteome</keyword>
<protein>
    <recommendedName>
        <fullName evidence="13">Circadian input-output histidine kinase CikA</fullName>
        <ecNumber evidence="4">2.7.13.3</ecNumber>
    </recommendedName>
</protein>
<comment type="subcellular location">
    <subcellularLocation>
        <location evidence="2">Membrane</location>
    </subcellularLocation>
</comment>
<comment type="similarity">
    <text evidence="3">In the N-terminal section; belongs to the phytochrome family.</text>
</comment>
<evidence type="ECO:0000256" key="9">
    <source>
        <dbReference type="ARBA" id="ARBA00022840"/>
    </source>
</evidence>
<evidence type="ECO:0000256" key="7">
    <source>
        <dbReference type="ARBA" id="ARBA00022741"/>
    </source>
</evidence>
<organism evidence="18 19">
    <name type="scientific">Hassallia byssoidea VB512170</name>
    <dbReference type="NCBI Taxonomy" id="1304833"/>
    <lineage>
        <taxon>Bacteria</taxon>
        <taxon>Bacillati</taxon>
        <taxon>Cyanobacteriota</taxon>
        <taxon>Cyanophyceae</taxon>
        <taxon>Nostocales</taxon>
        <taxon>Tolypothrichaceae</taxon>
        <taxon>Hassallia</taxon>
    </lineage>
</organism>
<keyword evidence="15" id="KW-0812">Transmembrane</keyword>
<evidence type="ECO:0000256" key="2">
    <source>
        <dbReference type="ARBA" id="ARBA00004370"/>
    </source>
</evidence>
<dbReference type="SMART" id="SM00387">
    <property type="entry name" value="HATPase_c"/>
    <property type="match status" value="1"/>
</dbReference>
<evidence type="ECO:0000256" key="13">
    <source>
        <dbReference type="ARBA" id="ARBA00074306"/>
    </source>
</evidence>
<feature type="transmembrane region" description="Helical" evidence="15">
    <location>
        <begin position="35"/>
        <end position="55"/>
    </location>
</feature>
<dbReference type="Pfam" id="PF00672">
    <property type="entry name" value="HAMP"/>
    <property type="match status" value="1"/>
</dbReference>
<dbReference type="InterPro" id="IPR003660">
    <property type="entry name" value="HAMP_dom"/>
</dbReference>
<dbReference type="PRINTS" id="PR00344">
    <property type="entry name" value="BCTRLSENSOR"/>
</dbReference>
<reference evidence="18 19" key="1">
    <citation type="journal article" date="2015" name="Genome Announc.">
        <title>Draft Genome Sequence of Cyanobacterium Hassallia byssoidea Strain VB512170, Isolated from Monuments in India.</title>
        <authorList>
            <person name="Singh D."/>
            <person name="Chandrababunaidu M.M."/>
            <person name="Panda A."/>
            <person name="Sen D."/>
            <person name="Bhattacharyya S."/>
            <person name="Adhikary S.P."/>
            <person name="Tripathy S."/>
        </authorList>
    </citation>
    <scope>NUCLEOTIDE SEQUENCE [LARGE SCALE GENOMIC DNA]</scope>
    <source>
        <strain evidence="18 19">VB512170</strain>
    </source>
</reference>
<feature type="coiled-coil region" evidence="14">
    <location>
        <begin position="290"/>
        <end position="327"/>
    </location>
</feature>
<dbReference type="InterPro" id="IPR004358">
    <property type="entry name" value="Sig_transdc_His_kin-like_C"/>
</dbReference>
<evidence type="ECO:0000256" key="15">
    <source>
        <dbReference type="SAM" id="Phobius"/>
    </source>
</evidence>
<keyword evidence="9" id="KW-0067">ATP-binding</keyword>
<evidence type="ECO:0000256" key="1">
    <source>
        <dbReference type="ARBA" id="ARBA00000085"/>
    </source>
</evidence>
<evidence type="ECO:0000256" key="5">
    <source>
        <dbReference type="ARBA" id="ARBA00022553"/>
    </source>
</evidence>
<keyword evidence="14" id="KW-0175">Coiled coil</keyword>
<sequence length="557" mass="61400">MSAEEPSMDELPTIEFPSRGKLKASSWRIHQKIGYGYFLAIGIGFFGSLTGLIIANSYRGQGIIQLNQAHHQGQLLSDYQNAVVGAQLHSSNLVALVQEKERLAATNAEFLQSVDRAKKLTPEIVSFIESKPKKLASSQASLQALLQDYATSLDAYVGEIESILQQIDKPQVQQTELSIAQEKLLAVMRGEKAARLDQLSQRLANILQSAQEKEDKSTEDVEETKKVERFIVILSMLVSVAIAAIIAWRTSRAIAEPVIVVTQVAEQVARKSNFDLRAPITTEDEIGLLAKSLNHLIERVSQRTKELQQAKEQAEAANKAKSRFLANVSHELRTPLNAVIGLSQLLQDDAVDLGVTGDFITDLETINSAGRHLLELINDILDLSKIEAEKMTLYPETFEIAMLINNVISTVKPAVEKNGNTLELDYDRELGTMYADQTRLRQVLLNLLSNAAKFTTNGKVTLAIKRDKEHLLPYAPLGMITFTVADTGIGMTETQQRQLFQPFTQGDTSTTKKYGGTGLGLAISRHFCLMMGGEITVKSEPGVGTVFVVRLPLTEKE</sequence>
<keyword evidence="11 15" id="KW-0472">Membrane</keyword>
<evidence type="ECO:0000313" key="18">
    <source>
        <dbReference type="EMBL" id="NEU76201.1"/>
    </source>
</evidence>
<dbReference type="Pfam" id="PF00512">
    <property type="entry name" value="HisKA"/>
    <property type="match status" value="1"/>
</dbReference>
<comment type="catalytic activity">
    <reaction evidence="1">
        <text>ATP + protein L-histidine = ADP + protein N-phospho-L-histidine.</text>
        <dbReference type="EC" id="2.7.13.3"/>
    </reaction>
</comment>